<protein>
    <submittedName>
        <fullName evidence="2">Uncharacterized protein</fullName>
    </submittedName>
</protein>
<evidence type="ECO:0000313" key="2">
    <source>
        <dbReference type="EMBL" id="SCG79979.1"/>
    </source>
</evidence>
<gene>
    <name evidence="2" type="ORF">GA0070609_6176</name>
</gene>
<organism evidence="2 3">
    <name type="scientific">Micromonospora echinaurantiaca</name>
    <dbReference type="NCBI Taxonomy" id="47857"/>
    <lineage>
        <taxon>Bacteria</taxon>
        <taxon>Bacillati</taxon>
        <taxon>Actinomycetota</taxon>
        <taxon>Actinomycetes</taxon>
        <taxon>Micromonosporales</taxon>
        <taxon>Micromonosporaceae</taxon>
        <taxon>Micromonospora</taxon>
    </lineage>
</organism>
<keyword evidence="1" id="KW-0472">Membrane</keyword>
<feature type="transmembrane region" description="Helical" evidence="1">
    <location>
        <begin position="113"/>
        <end position="131"/>
    </location>
</feature>
<sequence>MSSAVQTAPGRVPLLRTVLAAQFALVTASVVVTGMWLGRMAAGGVGPAELATGAYDPKDMVPFGMSVANPFTWLYLAVSLLFLAGLVAVPLLACYSLLLLIRDRAETPRRTRRQLLAVTVAAVTVTALRFAPAGTELTRWWLD</sequence>
<feature type="transmembrane region" description="Helical" evidence="1">
    <location>
        <begin position="73"/>
        <end position="101"/>
    </location>
</feature>
<dbReference type="RefSeq" id="WP_157748334.1">
    <property type="nucleotide sequence ID" value="NZ_LT607750.1"/>
</dbReference>
<accession>A0A1C5KBR5</accession>
<proteinExistence type="predicted"/>
<dbReference type="Proteomes" id="UP000198217">
    <property type="component" value="Chromosome I"/>
</dbReference>
<keyword evidence="1" id="KW-0812">Transmembrane</keyword>
<keyword evidence="1" id="KW-1133">Transmembrane helix</keyword>
<name>A0A1C5KBR5_9ACTN</name>
<feature type="transmembrane region" description="Helical" evidence="1">
    <location>
        <begin position="12"/>
        <end position="37"/>
    </location>
</feature>
<evidence type="ECO:0000313" key="3">
    <source>
        <dbReference type="Proteomes" id="UP000198217"/>
    </source>
</evidence>
<dbReference type="EMBL" id="LT607750">
    <property type="protein sequence ID" value="SCG79979.1"/>
    <property type="molecule type" value="Genomic_DNA"/>
</dbReference>
<dbReference type="AlphaFoldDB" id="A0A1C5KBR5"/>
<keyword evidence="3" id="KW-1185">Reference proteome</keyword>
<reference evidence="2 3" key="1">
    <citation type="submission" date="2016-06" db="EMBL/GenBank/DDBJ databases">
        <authorList>
            <person name="Kjaerup R.B."/>
            <person name="Dalgaard T.S."/>
            <person name="Juul-Madsen H.R."/>
        </authorList>
    </citation>
    <scope>NUCLEOTIDE SEQUENCE [LARGE SCALE GENOMIC DNA]</scope>
    <source>
        <strain evidence="2 3">DSM 43904</strain>
    </source>
</reference>
<evidence type="ECO:0000256" key="1">
    <source>
        <dbReference type="SAM" id="Phobius"/>
    </source>
</evidence>